<organism evidence="1 2">
    <name type="scientific">Paralvinella palmiformis</name>
    <dbReference type="NCBI Taxonomy" id="53620"/>
    <lineage>
        <taxon>Eukaryota</taxon>
        <taxon>Metazoa</taxon>
        <taxon>Spiralia</taxon>
        <taxon>Lophotrochozoa</taxon>
        <taxon>Annelida</taxon>
        <taxon>Polychaeta</taxon>
        <taxon>Sedentaria</taxon>
        <taxon>Canalipalpata</taxon>
        <taxon>Terebellida</taxon>
        <taxon>Terebelliformia</taxon>
        <taxon>Alvinellidae</taxon>
        <taxon>Paralvinella</taxon>
    </lineage>
</organism>
<proteinExistence type="predicted"/>
<keyword evidence="2" id="KW-1185">Reference proteome</keyword>
<name>A0AAD9KC34_9ANNE</name>
<evidence type="ECO:0008006" key="3">
    <source>
        <dbReference type="Google" id="ProtNLM"/>
    </source>
</evidence>
<dbReference type="PANTHER" id="PTHR47160">
    <property type="entry name" value="PUTATIVE-RELATED"/>
    <property type="match status" value="1"/>
</dbReference>
<evidence type="ECO:0000313" key="1">
    <source>
        <dbReference type="EMBL" id="KAK2167713.1"/>
    </source>
</evidence>
<gene>
    <name evidence="1" type="ORF">LSH36_25g09066</name>
</gene>
<accession>A0AAD9KC34</accession>
<sequence>MHKGEMTSRVGKHETSHRIIDGEKWEVQSPYTSMMFHYLCQAIVGFRFASIVDNCNSSIVPCSNTDNHRQLVYNTRTTGSEIVNKAIKDNFPPTAPTDHLPQHASLVCGANRHRQGDRSRNPQDLDFEVQNSAIPDDFLRGDIQQVPDVFALISGATTDDYKAVLEHIIKDIQVIMNFERAAWSAVHTVLPQVTCSGCHFHWTQAIWRKVQSLGLTADYMEKSQVQKFVRCLMCLPFLPHANIVPMFVNIISLDIPANPMPPMLHQLLDYIQRTWIYSNVWHPEFWSQSQRSVRTNNDCEGWHRKLNCKLQTRSTLLPNNNRSAQ</sequence>
<dbReference type="AlphaFoldDB" id="A0AAD9KC34"/>
<reference evidence="1" key="1">
    <citation type="journal article" date="2023" name="Mol. Biol. Evol.">
        <title>Third-Generation Sequencing Reveals the Adaptive Role of the Epigenome in Three Deep-Sea Polychaetes.</title>
        <authorList>
            <person name="Perez M."/>
            <person name="Aroh O."/>
            <person name="Sun Y."/>
            <person name="Lan Y."/>
            <person name="Juniper S.K."/>
            <person name="Young C.R."/>
            <person name="Angers B."/>
            <person name="Qian P.Y."/>
        </authorList>
    </citation>
    <scope>NUCLEOTIDE SEQUENCE</scope>
    <source>
        <strain evidence="1">P08H-3</strain>
    </source>
</reference>
<dbReference type="Proteomes" id="UP001208570">
    <property type="component" value="Unassembled WGS sequence"/>
</dbReference>
<dbReference type="EMBL" id="JAODUP010000025">
    <property type="protein sequence ID" value="KAK2167713.1"/>
    <property type="molecule type" value="Genomic_DNA"/>
</dbReference>
<dbReference type="PANTHER" id="PTHR47160:SF10">
    <property type="entry name" value="MULE TRANSPOSASE DOMAIN-CONTAINING PROTEIN"/>
    <property type="match status" value="1"/>
</dbReference>
<protein>
    <recommendedName>
        <fullName evidence="3">MULE transposase domain-containing protein</fullName>
    </recommendedName>
</protein>
<evidence type="ECO:0000313" key="2">
    <source>
        <dbReference type="Proteomes" id="UP001208570"/>
    </source>
</evidence>
<comment type="caution">
    <text evidence="1">The sequence shown here is derived from an EMBL/GenBank/DDBJ whole genome shotgun (WGS) entry which is preliminary data.</text>
</comment>